<sequence length="135" mass="13849">MTAPLTNPLDIIAREVTESVTARVLGEVEARVADAVQAAQAEALQRIDELLQPVDLEPAIEAPAKDAKSRALRTAVQGGVATVLVSGLLALAGAINGNVDLTSSGDWKVIAGTVSGAVIMAGAAYVQRIINPPRS</sequence>
<protein>
    <recommendedName>
        <fullName evidence="4">DUF3618 domain-containing protein</fullName>
    </recommendedName>
</protein>
<dbReference type="Proteomes" id="UP001609175">
    <property type="component" value="Unassembled WGS sequence"/>
</dbReference>
<comment type="caution">
    <text evidence="2">The sequence shown here is derived from an EMBL/GenBank/DDBJ whole genome shotgun (WGS) entry which is preliminary data.</text>
</comment>
<feature type="transmembrane region" description="Helical" evidence="1">
    <location>
        <begin position="107"/>
        <end position="126"/>
    </location>
</feature>
<keyword evidence="1" id="KW-0812">Transmembrane</keyword>
<reference evidence="2 3" key="1">
    <citation type="submission" date="2024-10" db="EMBL/GenBank/DDBJ databases">
        <authorList>
            <person name="Riesco R."/>
        </authorList>
    </citation>
    <scope>NUCLEOTIDE SEQUENCE [LARGE SCALE GENOMIC DNA]</scope>
    <source>
        <strain evidence="2 3">NCIMB 15449</strain>
    </source>
</reference>
<dbReference type="EMBL" id="JBIMSO010000116">
    <property type="protein sequence ID" value="MFH5211440.1"/>
    <property type="molecule type" value="Genomic_DNA"/>
</dbReference>
<dbReference type="RefSeq" id="WP_395117922.1">
    <property type="nucleotide sequence ID" value="NZ_JBIMSO010000116.1"/>
</dbReference>
<accession>A0ABW7JUN2</accession>
<keyword evidence="1" id="KW-0472">Membrane</keyword>
<evidence type="ECO:0000256" key="1">
    <source>
        <dbReference type="SAM" id="Phobius"/>
    </source>
</evidence>
<name>A0ABW7JUN2_9NOCA</name>
<proteinExistence type="predicted"/>
<evidence type="ECO:0000313" key="3">
    <source>
        <dbReference type="Proteomes" id="UP001609175"/>
    </source>
</evidence>
<organism evidence="2 3">
    <name type="scientific">Antrihabitans spumae</name>
    <dbReference type="NCBI Taxonomy" id="3373370"/>
    <lineage>
        <taxon>Bacteria</taxon>
        <taxon>Bacillati</taxon>
        <taxon>Actinomycetota</taxon>
        <taxon>Actinomycetes</taxon>
        <taxon>Mycobacteriales</taxon>
        <taxon>Nocardiaceae</taxon>
        <taxon>Antrihabitans</taxon>
    </lineage>
</organism>
<keyword evidence="1" id="KW-1133">Transmembrane helix</keyword>
<evidence type="ECO:0000313" key="2">
    <source>
        <dbReference type="EMBL" id="MFH5211440.1"/>
    </source>
</evidence>
<feature type="transmembrane region" description="Helical" evidence="1">
    <location>
        <begin position="75"/>
        <end position="95"/>
    </location>
</feature>
<evidence type="ECO:0008006" key="4">
    <source>
        <dbReference type="Google" id="ProtNLM"/>
    </source>
</evidence>
<gene>
    <name evidence="2" type="ORF">ACHIPZ_25030</name>
</gene>